<sequence>MFIFASIFRGLLGQIEQKNPRKKRLLRERKKENYLHKNLFNQR</sequence>
<dbReference type="KEGG" id="sgn:SGRA_1792"/>
<accession>H6KZD7</accession>
<proteinExistence type="predicted"/>
<keyword evidence="2" id="KW-1185">Reference proteome</keyword>
<organism evidence="1 2">
    <name type="scientific">Saprospira grandis (strain Lewin)</name>
    <dbReference type="NCBI Taxonomy" id="984262"/>
    <lineage>
        <taxon>Bacteria</taxon>
        <taxon>Pseudomonadati</taxon>
        <taxon>Bacteroidota</taxon>
        <taxon>Saprospiria</taxon>
        <taxon>Saprospirales</taxon>
        <taxon>Saprospiraceae</taxon>
        <taxon>Saprospira</taxon>
    </lineage>
</organism>
<dbReference type="HOGENOM" id="CLU_3239424_0_0_10"/>
<evidence type="ECO:0000313" key="1">
    <source>
        <dbReference type="EMBL" id="AFC24527.1"/>
    </source>
</evidence>
<name>H6KZD7_SAPGL</name>
<dbReference type="Proteomes" id="UP000007519">
    <property type="component" value="Chromosome"/>
</dbReference>
<protein>
    <submittedName>
        <fullName evidence="1">Uncharacterized protein</fullName>
    </submittedName>
</protein>
<evidence type="ECO:0000313" key="2">
    <source>
        <dbReference type="Proteomes" id="UP000007519"/>
    </source>
</evidence>
<dbReference type="AlphaFoldDB" id="H6KZD7"/>
<dbReference type="STRING" id="984262.SGRA_1792"/>
<gene>
    <name evidence="1" type="ordered locus">SGRA_1792</name>
</gene>
<reference evidence="1 2" key="1">
    <citation type="journal article" date="2012" name="Stand. Genomic Sci.">
        <title>Complete genome sequencing and analysis of Saprospira grandis str. Lewin, a predatory marine bacterium.</title>
        <authorList>
            <person name="Saw J.H."/>
            <person name="Yuryev A."/>
            <person name="Kanbe M."/>
            <person name="Hou S."/>
            <person name="Young A.G."/>
            <person name="Aizawa S."/>
            <person name="Alam M."/>
        </authorList>
    </citation>
    <scope>NUCLEOTIDE SEQUENCE [LARGE SCALE GENOMIC DNA]</scope>
    <source>
        <strain evidence="1 2">Lewin</strain>
    </source>
</reference>
<dbReference type="EMBL" id="CP002831">
    <property type="protein sequence ID" value="AFC24527.1"/>
    <property type="molecule type" value="Genomic_DNA"/>
</dbReference>